<dbReference type="EMBL" id="KZ293720">
    <property type="protein sequence ID" value="PBK82170.1"/>
    <property type="molecule type" value="Genomic_DNA"/>
</dbReference>
<gene>
    <name evidence="3" type="ORF">ARMGADRAFT_1038781</name>
</gene>
<feature type="compositionally biased region" description="Basic and acidic residues" evidence="2">
    <location>
        <begin position="34"/>
        <end position="45"/>
    </location>
</feature>
<dbReference type="InParanoid" id="A0A2H3CJW9"/>
<proteinExistence type="predicted"/>
<name>A0A2H3CJW9_ARMGA</name>
<feature type="compositionally biased region" description="Acidic residues" evidence="2">
    <location>
        <begin position="57"/>
        <end position="68"/>
    </location>
</feature>
<keyword evidence="1" id="KW-0175">Coiled coil</keyword>
<feature type="compositionally biased region" description="Polar residues" evidence="2">
    <location>
        <begin position="9"/>
        <end position="19"/>
    </location>
</feature>
<dbReference type="OMA" id="TEQHLCH"/>
<evidence type="ECO:0000313" key="3">
    <source>
        <dbReference type="EMBL" id="PBK82170.1"/>
    </source>
</evidence>
<accession>A0A2H3CJW9</accession>
<feature type="compositionally biased region" description="Polar residues" evidence="2">
    <location>
        <begin position="78"/>
        <end position="87"/>
    </location>
</feature>
<dbReference type="OrthoDB" id="3147752at2759"/>
<dbReference type="Proteomes" id="UP000217790">
    <property type="component" value="Unassembled WGS sequence"/>
</dbReference>
<sequence length="404" mass="44815">MIVPKDTATENATSPSATSGADKRNLSPVLAANAEKEPKVEDTRDPLALIGGKDSEGCPEGEEEDETVSSEGEDKQLAETNTKTSSLQREETLLKSKIQSDRDRLLHENDRLLRELHRTRETLHKQQCQHQEDRRLLHSRGKELESARTFLDKSDVYSLADVKSMVESLNSEIHQLAAYSADTLLEHVRNHAMKQAQHYLDDRILALLIQREGHAGVLQIAFQAALLFECTNYLKLWALESTEHKILVCIQSTVIDTAAVAGRWRALTITMSKYHSSLRTEQHLCHLLGCQLENVILLGGWAILNKPEALRHAFGERLTEIANLAVKLDRAIKEGITSQTLVPHFVGPGEKYDSETMGGAYGEPKKTDEVVSCTCELGLRSFGDEGKKAILLLKAGVVIPSALT</sequence>
<keyword evidence="4" id="KW-1185">Reference proteome</keyword>
<dbReference type="AlphaFoldDB" id="A0A2H3CJW9"/>
<organism evidence="3 4">
    <name type="scientific">Armillaria gallica</name>
    <name type="common">Bulbous honey fungus</name>
    <name type="synonym">Armillaria bulbosa</name>
    <dbReference type="NCBI Taxonomy" id="47427"/>
    <lineage>
        <taxon>Eukaryota</taxon>
        <taxon>Fungi</taxon>
        <taxon>Dikarya</taxon>
        <taxon>Basidiomycota</taxon>
        <taxon>Agaricomycotina</taxon>
        <taxon>Agaricomycetes</taxon>
        <taxon>Agaricomycetidae</taxon>
        <taxon>Agaricales</taxon>
        <taxon>Marasmiineae</taxon>
        <taxon>Physalacriaceae</taxon>
        <taxon>Armillaria</taxon>
    </lineage>
</organism>
<feature type="region of interest" description="Disordered" evidence="2">
    <location>
        <begin position="1"/>
        <end position="90"/>
    </location>
</feature>
<protein>
    <submittedName>
        <fullName evidence="3">Uncharacterized protein</fullName>
    </submittedName>
</protein>
<feature type="coiled-coil region" evidence="1">
    <location>
        <begin position="95"/>
        <end position="129"/>
    </location>
</feature>
<evidence type="ECO:0000256" key="2">
    <source>
        <dbReference type="SAM" id="MobiDB-lite"/>
    </source>
</evidence>
<evidence type="ECO:0000256" key="1">
    <source>
        <dbReference type="SAM" id="Coils"/>
    </source>
</evidence>
<evidence type="ECO:0000313" key="4">
    <source>
        <dbReference type="Proteomes" id="UP000217790"/>
    </source>
</evidence>
<reference evidence="4" key="1">
    <citation type="journal article" date="2017" name="Nat. Ecol. Evol.">
        <title>Genome expansion and lineage-specific genetic innovations in the forest pathogenic fungi Armillaria.</title>
        <authorList>
            <person name="Sipos G."/>
            <person name="Prasanna A.N."/>
            <person name="Walter M.C."/>
            <person name="O'Connor E."/>
            <person name="Balint B."/>
            <person name="Krizsan K."/>
            <person name="Kiss B."/>
            <person name="Hess J."/>
            <person name="Varga T."/>
            <person name="Slot J."/>
            <person name="Riley R."/>
            <person name="Boka B."/>
            <person name="Rigling D."/>
            <person name="Barry K."/>
            <person name="Lee J."/>
            <person name="Mihaltcheva S."/>
            <person name="LaButti K."/>
            <person name="Lipzen A."/>
            <person name="Waldron R."/>
            <person name="Moloney N.M."/>
            <person name="Sperisen C."/>
            <person name="Kredics L."/>
            <person name="Vagvoelgyi C."/>
            <person name="Patrignani A."/>
            <person name="Fitzpatrick D."/>
            <person name="Nagy I."/>
            <person name="Doyle S."/>
            <person name="Anderson J.B."/>
            <person name="Grigoriev I.V."/>
            <person name="Gueldener U."/>
            <person name="Muensterkoetter M."/>
            <person name="Nagy L.G."/>
        </authorList>
    </citation>
    <scope>NUCLEOTIDE SEQUENCE [LARGE SCALE GENOMIC DNA]</scope>
    <source>
        <strain evidence="4">Ar21-2</strain>
    </source>
</reference>